<comment type="caution">
    <text evidence="1">The sequence shown here is derived from an EMBL/GenBank/DDBJ whole genome shotgun (WGS) entry which is preliminary data.</text>
</comment>
<gene>
    <name evidence="1" type="ORF">IWQ60_011280</name>
</gene>
<dbReference type="Proteomes" id="UP001150569">
    <property type="component" value="Unassembled WGS sequence"/>
</dbReference>
<name>A0A9W7ZQU3_9FUNG</name>
<proteinExistence type="predicted"/>
<dbReference type="AlphaFoldDB" id="A0A9W7ZQU3"/>
<accession>A0A9W7ZQU3</accession>
<evidence type="ECO:0000313" key="1">
    <source>
        <dbReference type="EMBL" id="KAJ1909237.1"/>
    </source>
</evidence>
<sequence>MPSCKINHKTYRITTDDSNQIHFKLVGDVENEAKKAVLDYCTRTNLPRTYVNLIQSPPLSPERKKFVRIQSLLKLGNKQDKNTDAVARRVKEIEDWNISVVIKSKYEL</sequence>
<keyword evidence="2" id="KW-1185">Reference proteome</keyword>
<protein>
    <submittedName>
        <fullName evidence="1">Uncharacterized protein</fullName>
    </submittedName>
</protein>
<reference evidence="1" key="1">
    <citation type="submission" date="2022-07" db="EMBL/GenBank/DDBJ databases">
        <title>Phylogenomic reconstructions and comparative analyses of Kickxellomycotina fungi.</title>
        <authorList>
            <person name="Reynolds N.K."/>
            <person name="Stajich J.E."/>
            <person name="Barry K."/>
            <person name="Grigoriev I.V."/>
            <person name="Crous P."/>
            <person name="Smith M.E."/>
        </authorList>
    </citation>
    <scope>NUCLEOTIDE SEQUENCE</scope>
    <source>
        <strain evidence="1">RSA 861</strain>
    </source>
</reference>
<dbReference type="EMBL" id="JANBPT010001238">
    <property type="protein sequence ID" value="KAJ1909237.1"/>
    <property type="molecule type" value="Genomic_DNA"/>
</dbReference>
<organism evidence="1 2">
    <name type="scientific">Tieghemiomyces parasiticus</name>
    <dbReference type="NCBI Taxonomy" id="78921"/>
    <lineage>
        <taxon>Eukaryota</taxon>
        <taxon>Fungi</taxon>
        <taxon>Fungi incertae sedis</taxon>
        <taxon>Zoopagomycota</taxon>
        <taxon>Kickxellomycotina</taxon>
        <taxon>Dimargaritomycetes</taxon>
        <taxon>Dimargaritales</taxon>
        <taxon>Dimargaritaceae</taxon>
        <taxon>Tieghemiomyces</taxon>
    </lineage>
</organism>
<evidence type="ECO:0000313" key="2">
    <source>
        <dbReference type="Proteomes" id="UP001150569"/>
    </source>
</evidence>